<evidence type="ECO:0000256" key="2">
    <source>
        <dbReference type="ARBA" id="ARBA00022777"/>
    </source>
</evidence>
<dbReference type="RefSeq" id="WP_209976618.1">
    <property type="nucleotide sequence ID" value="NZ_JAGGLB010000028.1"/>
</dbReference>
<evidence type="ECO:0000313" key="5">
    <source>
        <dbReference type="EMBL" id="MBP1994790.1"/>
    </source>
</evidence>
<name>A0ABS4J4N6_9BACL</name>
<proteinExistence type="predicted"/>
<accession>A0ABS4J4N6</accession>
<comment type="caution">
    <text evidence="5">The sequence shown here is derived from an EMBL/GenBank/DDBJ whole genome shotgun (WGS) entry which is preliminary data.</text>
</comment>
<evidence type="ECO:0000256" key="1">
    <source>
        <dbReference type="ARBA" id="ARBA00022679"/>
    </source>
</evidence>
<keyword evidence="2" id="KW-0418">Kinase</keyword>
<dbReference type="PIRSF" id="PIRSF028756">
    <property type="entry name" value="PPK2_prd"/>
    <property type="match status" value="1"/>
</dbReference>
<dbReference type="InterPro" id="IPR022300">
    <property type="entry name" value="PPK2-rel_1"/>
</dbReference>
<keyword evidence="3" id="KW-0175">Coiled coil</keyword>
<evidence type="ECO:0000256" key="3">
    <source>
        <dbReference type="SAM" id="Coils"/>
    </source>
</evidence>
<dbReference type="EMBL" id="JAGGLB010000028">
    <property type="protein sequence ID" value="MBP1994790.1"/>
    <property type="molecule type" value="Genomic_DNA"/>
</dbReference>
<dbReference type="Gene3D" id="3.40.50.300">
    <property type="entry name" value="P-loop containing nucleotide triphosphate hydrolases"/>
    <property type="match status" value="1"/>
</dbReference>
<dbReference type="SUPFAM" id="SSF52540">
    <property type="entry name" value="P-loop containing nucleoside triphosphate hydrolases"/>
    <property type="match status" value="1"/>
</dbReference>
<dbReference type="InterPro" id="IPR022488">
    <property type="entry name" value="PPK2-related"/>
</dbReference>
<evidence type="ECO:0000313" key="6">
    <source>
        <dbReference type="Proteomes" id="UP001519287"/>
    </source>
</evidence>
<feature type="domain" description="Polyphosphate kinase-2-related" evidence="4">
    <location>
        <begin position="29"/>
        <end position="252"/>
    </location>
</feature>
<dbReference type="Proteomes" id="UP001519287">
    <property type="component" value="Unassembled WGS sequence"/>
</dbReference>
<keyword evidence="1" id="KW-0808">Transferase</keyword>
<dbReference type="PANTHER" id="PTHR34383:SF3">
    <property type="entry name" value="POLYPHOSPHATE:AMP PHOSPHOTRANSFERASE"/>
    <property type="match status" value="1"/>
</dbReference>
<dbReference type="InterPro" id="IPR016898">
    <property type="entry name" value="Polyphosphate_phosphotransfera"/>
</dbReference>
<sequence length="284" mass="33199">MIKPYLLPHGKNIKLKDYDPQDTGGLENSEKLKAEVQNLKEKLENLQDKLIADKKRSLLIVFQGMDCSGKDGVIKKVLSSINPQGFQVTSFKKPSEEELSHDFLWRAHKAVPAAGHITAFNRSYYEDVLITRVHGNISNKEVKRRFNHIRNFEQLLVDEQVSVVKIFLHISKDFQIEKINDRLTNPKKKWKFDPSDLEERKYWDDYCSAYEDVFRECSSKEAPWYIVPANERWFRDYLVLRIIVKALEKMKLEYPEPSPELETIIRSMKLDPQNRSAALDSANI</sequence>
<dbReference type="PANTHER" id="PTHR34383">
    <property type="entry name" value="POLYPHOSPHATE:AMP PHOSPHOTRANSFERASE-RELATED"/>
    <property type="match status" value="1"/>
</dbReference>
<reference evidence="5 6" key="1">
    <citation type="submission" date="2021-03" db="EMBL/GenBank/DDBJ databases">
        <title>Genomic Encyclopedia of Type Strains, Phase IV (KMG-IV): sequencing the most valuable type-strain genomes for metagenomic binning, comparative biology and taxonomic classification.</title>
        <authorList>
            <person name="Goeker M."/>
        </authorList>
    </citation>
    <scope>NUCLEOTIDE SEQUENCE [LARGE SCALE GENOMIC DNA]</scope>
    <source>
        <strain evidence="5 6">DSM 26048</strain>
    </source>
</reference>
<feature type="coiled-coil region" evidence="3">
    <location>
        <begin position="26"/>
        <end position="56"/>
    </location>
</feature>
<keyword evidence="6" id="KW-1185">Reference proteome</keyword>
<dbReference type="InterPro" id="IPR027417">
    <property type="entry name" value="P-loop_NTPase"/>
</dbReference>
<protein>
    <submittedName>
        <fullName evidence="5">PPK2 family polyphosphate:nucleotide phosphotransferase</fullName>
    </submittedName>
</protein>
<dbReference type="NCBIfam" id="TIGR03709">
    <property type="entry name" value="PPK2_rel_1"/>
    <property type="match status" value="1"/>
</dbReference>
<organism evidence="5 6">
    <name type="scientific">Paenibacillus eucommiae</name>
    <dbReference type="NCBI Taxonomy" id="1355755"/>
    <lineage>
        <taxon>Bacteria</taxon>
        <taxon>Bacillati</taxon>
        <taxon>Bacillota</taxon>
        <taxon>Bacilli</taxon>
        <taxon>Bacillales</taxon>
        <taxon>Paenibacillaceae</taxon>
        <taxon>Paenibacillus</taxon>
    </lineage>
</organism>
<evidence type="ECO:0000259" key="4">
    <source>
        <dbReference type="Pfam" id="PF03976"/>
    </source>
</evidence>
<gene>
    <name evidence="5" type="ORF">J2Z66_006430</name>
</gene>
<dbReference type="Pfam" id="PF03976">
    <property type="entry name" value="PPK2"/>
    <property type="match status" value="1"/>
</dbReference>